<reference evidence="7" key="2">
    <citation type="submission" date="2016-06" db="EMBL/GenBank/DDBJ databases">
        <title>The genome of a short-lived fish provides insights into sex chromosome evolution and the genetic control of aging.</title>
        <authorList>
            <person name="Reichwald K."/>
            <person name="Felder M."/>
            <person name="Petzold A."/>
            <person name="Koch P."/>
            <person name="Groth M."/>
            <person name="Platzer M."/>
        </authorList>
    </citation>
    <scope>NUCLEOTIDE SEQUENCE</scope>
    <source>
        <tissue evidence="7">Brain</tissue>
    </source>
</reference>
<comment type="similarity">
    <text evidence="2">Belongs to the MFAP1 family.</text>
</comment>
<dbReference type="InterPro" id="IPR009730">
    <property type="entry name" value="MFAP1_C"/>
</dbReference>
<name>A0A1A8QCA0_9TELE</name>
<feature type="compositionally biased region" description="Basic and acidic residues" evidence="5">
    <location>
        <begin position="123"/>
        <end position="132"/>
    </location>
</feature>
<evidence type="ECO:0000313" key="7">
    <source>
        <dbReference type="EMBL" id="SBR90804.1"/>
    </source>
</evidence>
<feature type="coiled-coil region" evidence="4">
    <location>
        <begin position="210"/>
        <end position="289"/>
    </location>
</feature>
<evidence type="ECO:0000256" key="1">
    <source>
        <dbReference type="ARBA" id="ARBA00002609"/>
    </source>
</evidence>
<evidence type="ECO:0000256" key="5">
    <source>
        <dbReference type="SAM" id="MobiDB-lite"/>
    </source>
</evidence>
<dbReference type="AlphaFoldDB" id="A0A1A8QCA0"/>
<keyword evidence="4" id="KW-0175">Coiled coil</keyword>
<feature type="compositionally biased region" description="Acidic residues" evidence="5">
    <location>
        <begin position="133"/>
        <end position="151"/>
    </location>
</feature>
<accession>A0A1A8QCA0</accession>
<dbReference type="PANTHER" id="PTHR15327">
    <property type="entry name" value="MICROFIBRIL-ASSOCIATED PROTEIN"/>
    <property type="match status" value="1"/>
</dbReference>
<evidence type="ECO:0000256" key="2">
    <source>
        <dbReference type="ARBA" id="ARBA00008155"/>
    </source>
</evidence>
<evidence type="ECO:0000256" key="4">
    <source>
        <dbReference type="SAM" id="Coils"/>
    </source>
</evidence>
<dbReference type="Pfam" id="PF06991">
    <property type="entry name" value="MFAP1"/>
    <property type="match status" value="1"/>
</dbReference>
<proteinExistence type="inferred from homology"/>
<feature type="region of interest" description="Disordered" evidence="5">
    <location>
        <begin position="1"/>
        <end position="25"/>
    </location>
</feature>
<feature type="region of interest" description="Disordered" evidence="5">
    <location>
        <begin position="94"/>
        <end position="208"/>
    </location>
</feature>
<feature type="compositionally biased region" description="Acidic residues" evidence="5">
    <location>
        <begin position="185"/>
        <end position="202"/>
    </location>
</feature>
<reference evidence="7" key="1">
    <citation type="submission" date="2016-05" db="EMBL/GenBank/DDBJ databases">
        <authorList>
            <person name="Lavstsen T."/>
            <person name="Jespersen J.S."/>
        </authorList>
    </citation>
    <scope>NUCLEOTIDE SEQUENCE</scope>
    <source>
        <tissue evidence="7">Brain</tissue>
    </source>
</reference>
<organism evidence="7">
    <name type="scientific">Nothobranchius pienaari</name>
    <dbReference type="NCBI Taxonomy" id="704102"/>
    <lineage>
        <taxon>Eukaryota</taxon>
        <taxon>Metazoa</taxon>
        <taxon>Chordata</taxon>
        <taxon>Craniata</taxon>
        <taxon>Vertebrata</taxon>
        <taxon>Euteleostomi</taxon>
        <taxon>Actinopterygii</taxon>
        <taxon>Neopterygii</taxon>
        <taxon>Teleostei</taxon>
        <taxon>Neoteleostei</taxon>
        <taxon>Acanthomorphata</taxon>
        <taxon>Ovalentaria</taxon>
        <taxon>Atherinomorphae</taxon>
        <taxon>Cyprinodontiformes</taxon>
        <taxon>Nothobranchiidae</taxon>
        <taxon>Nothobranchius</taxon>
    </lineage>
</organism>
<sequence>MSSHESVNMKLPPIQSTAGAVPIRNEKGELSMEKVKVKRYVSGKRPDYAPMESSDEEEEEFKFAKKGVEMELEVEQQEEDVNDPRLKRLLNRTSEDVEERLARHRQIVEPEVVAESSEDSDEGTWHPERQESSDDEEEEEEEEEEEVDDEEIERRRAMMRQRAMERKNEEMEVMEVEEEGKSGEESESESEYEEYTDSEDEAEPRLKPVFIRKKDRVTVAEREAEELKQRELEAEAKRQAEDRRRYTLKIVEEEAKKEFEENRRSLAALEALDTDGENEEEEYEAWKVRELKRIKRDREAREAMEREKGEIDRFHNMTEEERRAELRNSGKVVTNKASKGKYKFLQKYYHRGAFFMDEEEDVYKRDFSAPTLEDHFNKTILPKVMQVKNFGRSGRTKYTHLVDQDTTSFDSAWAQESTQNSKFFKQKAAGVRDVFDRPTVKKRKA</sequence>
<feature type="compositionally biased region" description="Basic and acidic residues" evidence="5">
    <location>
        <begin position="152"/>
        <end position="170"/>
    </location>
</feature>
<evidence type="ECO:0000256" key="3">
    <source>
        <dbReference type="ARBA" id="ARBA00047104"/>
    </source>
</evidence>
<feature type="domain" description="Micro-fibrillar-associated protein 1 C-terminal" evidence="6">
    <location>
        <begin position="198"/>
        <end position="406"/>
    </location>
</feature>
<protein>
    <submittedName>
        <fullName evidence="7">Microfibrillar-associated protein 1</fullName>
    </submittedName>
</protein>
<gene>
    <name evidence="7" type="primary">MFAP1</name>
</gene>
<evidence type="ECO:0000259" key="6">
    <source>
        <dbReference type="Pfam" id="PF06991"/>
    </source>
</evidence>
<dbReference type="InterPro" id="IPR033194">
    <property type="entry name" value="MFAP1"/>
</dbReference>
<dbReference type="EMBL" id="HAEG01011845">
    <property type="protein sequence ID" value="SBR90804.1"/>
    <property type="molecule type" value="Transcribed_RNA"/>
</dbReference>
<comment type="function">
    <text evidence="1">Involved in pre-mRNA splicing as a component of the spliceosome.</text>
</comment>
<comment type="subunit">
    <text evidence="3">Component of the spliceosome B complex. Interacts with PRPF38A (via N-terminal interaction domain).</text>
</comment>